<name>A0AA89C5D8_PINIB</name>
<organism evidence="8 9">
    <name type="scientific">Pinctada imbricata</name>
    <name type="common">Atlantic pearl-oyster</name>
    <name type="synonym">Pinctada martensii</name>
    <dbReference type="NCBI Taxonomy" id="66713"/>
    <lineage>
        <taxon>Eukaryota</taxon>
        <taxon>Metazoa</taxon>
        <taxon>Spiralia</taxon>
        <taxon>Lophotrochozoa</taxon>
        <taxon>Mollusca</taxon>
        <taxon>Bivalvia</taxon>
        <taxon>Autobranchia</taxon>
        <taxon>Pteriomorphia</taxon>
        <taxon>Pterioida</taxon>
        <taxon>Pterioidea</taxon>
        <taxon>Pteriidae</taxon>
        <taxon>Pinctada</taxon>
    </lineage>
</organism>
<dbReference type="Gene3D" id="1.20.1730.10">
    <property type="entry name" value="Sodium/glucose cotransporter"/>
    <property type="match status" value="2"/>
</dbReference>
<feature type="transmembrane region" description="Helical" evidence="7">
    <location>
        <begin position="228"/>
        <end position="251"/>
    </location>
</feature>
<dbReference type="Proteomes" id="UP001186944">
    <property type="component" value="Unassembled WGS sequence"/>
</dbReference>
<feature type="transmembrane region" description="Helical" evidence="7">
    <location>
        <begin position="69"/>
        <end position="91"/>
    </location>
</feature>
<dbReference type="GO" id="GO:0015204">
    <property type="term" value="F:urea transmembrane transporter activity"/>
    <property type="evidence" value="ECO:0007669"/>
    <property type="project" value="InterPro"/>
</dbReference>
<gene>
    <name evidence="8" type="ORF">FSP39_013645</name>
</gene>
<evidence type="ECO:0000256" key="4">
    <source>
        <dbReference type="ARBA" id="ARBA00022692"/>
    </source>
</evidence>
<feature type="transmembrane region" description="Helical" evidence="7">
    <location>
        <begin position="616"/>
        <end position="634"/>
    </location>
</feature>
<evidence type="ECO:0000313" key="8">
    <source>
        <dbReference type="EMBL" id="KAK3100027.1"/>
    </source>
</evidence>
<accession>A0AA89C5D8</accession>
<reference evidence="8" key="1">
    <citation type="submission" date="2019-08" db="EMBL/GenBank/DDBJ databases">
        <title>The improved chromosome-level genome for the pearl oyster Pinctada fucata martensii using PacBio sequencing and Hi-C.</title>
        <authorList>
            <person name="Zheng Z."/>
        </authorList>
    </citation>
    <scope>NUCLEOTIDE SEQUENCE</scope>
    <source>
        <strain evidence="8">ZZ-2019</strain>
        <tissue evidence="8">Adductor muscle</tissue>
    </source>
</reference>
<evidence type="ECO:0000313" key="9">
    <source>
        <dbReference type="Proteomes" id="UP001186944"/>
    </source>
</evidence>
<feature type="transmembrane region" description="Helical" evidence="7">
    <location>
        <begin position="194"/>
        <end position="216"/>
    </location>
</feature>
<dbReference type="InterPro" id="IPR031155">
    <property type="entry name" value="DUR"/>
</dbReference>
<comment type="subcellular location">
    <subcellularLocation>
        <location evidence="1">Membrane</location>
        <topology evidence="1">Multi-pass membrane protein</topology>
    </subcellularLocation>
</comment>
<dbReference type="EMBL" id="VSWD01000006">
    <property type="protein sequence ID" value="KAK3100027.1"/>
    <property type="molecule type" value="Genomic_DNA"/>
</dbReference>
<keyword evidence="4 7" id="KW-0812">Transmembrane</keyword>
<feature type="transmembrane region" description="Helical" evidence="7">
    <location>
        <begin position="155"/>
        <end position="182"/>
    </location>
</feature>
<evidence type="ECO:0000256" key="7">
    <source>
        <dbReference type="SAM" id="Phobius"/>
    </source>
</evidence>
<dbReference type="GO" id="GO:0005886">
    <property type="term" value="C:plasma membrane"/>
    <property type="evidence" value="ECO:0007669"/>
    <property type="project" value="TreeGrafter"/>
</dbReference>
<feature type="transmembrane region" description="Helical" evidence="7">
    <location>
        <begin position="117"/>
        <end position="143"/>
    </location>
</feature>
<keyword evidence="9" id="KW-1185">Reference proteome</keyword>
<feature type="transmembrane region" description="Helical" evidence="7">
    <location>
        <begin position="458"/>
        <end position="477"/>
    </location>
</feature>
<proteinExistence type="inferred from homology"/>
<comment type="similarity">
    <text evidence="2">Belongs to the sodium:solute symporter (SSF) (TC 2.A.21) family.</text>
</comment>
<dbReference type="InterPro" id="IPR001734">
    <property type="entry name" value="Na/solute_symporter"/>
</dbReference>
<feature type="transmembrane region" description="Helical" evidence="7">
    <location>
        <begin position="578"/>
        <end position="596"/>
    </location>
</feature>
<dbReference type="InterPro" id="IPR038377">
    <property type="entry name" value="Na/Glc_symporter_sf"/>
</dbReference>
<feature type="transmembrane region" description="Helical" evidence="7">
    <location>
        <begin position="497"/>
        <end position="517"/>
    </location>
</feature>
<feature type="transmembrane region" description="Helical" evidence="7">
    <location>
        <begin position="401"/>
        <end position="423"/>
    </location>
</feature>
<dbReference type="PROSITE" id="PS50283">
    <property type="entry name" value="NA_SOLUT_SYMP_3"/>
    <property type="match status" value="1"/>
</dbReference>
<keyword evidence="5 7" id="KW-1133">Transmembrane helix</keyword>
<evidence type="ECO:0000256" key="6">
    <source>
        <dbReference type="ARBA" id="ARBA00023136"/>
    </source>
</evidence>
<keyword evidence="6 7" id="KW-0472">Membrane</keyword>
<evidence type="ECO:0008006" key="10">
    <source>
        <dbReference type="Google" id="ProtNLM"/>
    </source>
</evidence>
<protein>
    <recommendedName>
        <fullName evidence="10">Urea active transporter 1</fullName>
    </recommendedName>
</protein>
<evidence type="ECO:0000256" key="3">
    <source>
        <dbReference type="ARBA" id="ARBA00022448"/>
    </source>
</evidence>
<keyword evidence="3" id="KW-0813">Transport</keyword>
<dbReference type="PANTHER" id="PTHR46154:SF4">
    <property type="entry name" value="UREA ACTIVE TRANSPORTER"/>
    <property type="match status" value="1"/>
</dbReference>
<comment type="caution">
    <text evidence="8">The sequence shown here is derived from an EMBL/GenBank/DDBJ whole genome shotgun (WGS) entry which is preliminary data.</text>
</comment>
<dbReference type="PANTHER" id="PTHR46154">
    <property type="match status" value="1"/>
</dbReference>
<feature type="transmembrane region" description="Helical" evidence="7">
    <location>
        <begin position="429"/>
        <end position="451"/>
    </location>
</feature>
<dbReference type="AlphaFoldDB" id="A0AA89C5D8"/>
<sequence>MVLGFGGFSVVLAVLHNAIRRHIYKDADSLDTVFDAGGKVSLSLTAVTVTSQLLWPADFLQLPTTTYKAGLGGAFFFVIAIVIDIMLFPMLSLELKTKAPGAKTFLQIIYHRFGKPVHIVFCIIALLTNLVTMTSLILAAKSAITVITKDASDEFIMIVLAILFGSYCFIGGLGTTFYISYFNTALTFFRSRSGAMYGISLLFMATSLSFCDQANWQSRIAAKPTQGVIGFFIAAFLYFSIPMAIGLPATFGYLSKSYQNNGTHLLSSLDINNGFIAPYIIDNVMGSTGGYLLLMMITMALMSTGSGEVMAVSSIIVYDIYKIYVNPFRKNCPPSLCQICGKSKTRRGFSESQICDCVPGSECSKCQTDIALARKARNFEVKYSCPIHGDYRSYESLLMHYKSWCIVWVTLAIIPYGLVLIASNINLHWALYFLQSLLSPFIVPLLLSITWSKCTSQAVIAGSISGLIAAFAGNFIVAELVYDKGLADFFETTASDYSLMGGCISAIIVSVSVTLIVSMVTNKVKSEEDVQAEWEKTISIDNPLNPWRQLYSEELSQFPPNTRINVQHMAKIFKNARYVAYIGGIVCIILFIAVLPGISLSFDVLSFSQFSGWLDFSYIICMIAAVFVVIAPPVEEIIQICRQYQRGKKKTDEFYDSNVKNDFDNLQLNTKM</sequence>
<evidence type="ECO:0000256" key="5">
    <source>
        <dbReference type="ARBA" id="ARBA00022989"/>
    </source>
</evidence>
<evidence type="ECO:0000256" key="2">
    <source>
        <dbReference type="ARBA" id="ARBA00006434"/>
    </source>
</evidence>
<evidence type="ECO:0000256" key="1">
    <source>
        <dbReference type="ARBA" id="ARBA00004141"/>
    </source>
</evidence>